<dbReference type="PANTHER" id="PTHR43132">
    <property type="entry name" value="ARSENICAL RESISTANCE OPERON REPRESSOR ARSR-RELATED"/>
    <property type="match status" value="1"/>
</dbReference>
<reference evidence="5 6" key="1">
    <citation type="submission" date="2019-08" db="EMBL/GenBank/DDBJ databases">
        <title>Genome of Vicingus serpentipes NCIMB 15042.</title>
        <authorList>
            <person name="Bowman J.P."/>
        </authorList>
    </citation>
    <scope>NUCLEOTIDE SEQUENCE [LARGE SCALE GENOMIC DNA]</scope>
    <source>
        <strain evidence="5 6">NCIMB 15042</strain>
    </source>
</reference>
<evidence type="ECO:0000259" key="4">
    <source>
        <dbReference type="PROSITE" id="PS50987"/>
    </source>
</evidence>
<evidence type="ECO:0000256" key="3">
    <source>
        <dbReference type="ARBA" id="ARBA00023163"/>
    </source>
</evidence>
<sequence>MALEIIETEKLEKVAFILKTIGHPVRLAIINRLAINEQMSVNDICETLHLEQSLVSHHLNTMKLKGILTCSKEGTSRYYSVALEEVLTVIGCMEKCKL</sequence>
<dbReference type="OrthoDB" id="9800872at2"/>
<dbReference type="SMART" id="SM00418">
    <property type="entry name" value="HTH_ARSR"/>
    <property type="match status" value="1"/>
</dbReference>
<accession>A0A5C6RNU4</accession>
<dbReference type="EMBL" id="VOOS01000006">
    <property type="protein sequence ID" value="TXB63986.1"/>
    <property type="molecule type" value="Genomic_DNA"/>
</dbReference>
<keyword evidence="6" id="KW-1185">Reference proteome</keyword>
<gene>
    <name evidence="5" type="ORF">FRY74_12090</name>
</gene>
<dbReference type="PROSITE" id="PS50987">
    <property type="entry name" value="HTH_ARSR_2"/>
    <property type="match status" value="1"/>
</dbReference>
<evidence type="ECO:0000313" key="5">
    <source>
        <dbReference type="EMBL" id="TXB63986.1"/>
    </source>
</evidence>
<comment type="caution">
    <text evidence="5">The sequence shown here is derived from an EMBL/GenBank/DDBJ whole genome shotgun (WGS) entry which is preliminary data.</text>
</comment>
<dbReference type="PANTHER" id="PTHR43132:SF2">
    <property type="entry name" value="ARSENICAL RESISTANCE OPERON REPRESSOR ARSR-RELATED"/>
    <property type="match status" value="1"/>
</dbReference>
<dbReference type="InterPro" id="IPR011991">
    <property type="entry name" value="ArsR-like_HTH"/>
</dbReference>
<dbReference type="RefSeq" id="WP_147101957.1">
    <property type="nucleotide sequence ID" value="NZ_VOOS01000006.1"/>
</dbReference>
<organism evidence="5 6">
    <name type="scientific">Vicingus serpentipes</name>
    <dbReference type="NCBI Taxonomy" id="1926625"/>
    <lineage>
        <taxon>Bacteria</taxon>
        <taxon>Pseudomonadati</taxon>
        <taxon>Bacteroidota</taxon>
        <taxon>Flavobacteriia</taxon>
        <taxon>Flavobacteriales</taxon>
        <taxon>Vicingaceae</taxon>
        <taxon>Vicingus</taxon>
    </lineage>
</organism>
<keyword evidence="3" id="KW-0804">Transcription</keyword>
<dbReference type="InterPro" id="IPR036388">
    <property type="entry name" value="WH-like_DNA-bd_sf"/>
</dbReference>
<evidence type="ECO:0000313" key="6">
    <source>
        <dbReference type="Proteomes" id="UP000321721"/>
    </source>
</evidence>
<dbReference type="AlphaFoldDB" id="A0A5C6RNU4"/>
<dbReference type="GO" id="GO:0003677">
    <property type="term" value="F:DNA binding"/>
    <property type="evidence" value="ECO:0007669"/>
    <property type="project" value="UniProtKB-KW"/>
</dbReference>
<dbReference type="CDD" id="cd00090">
    <property type="entry name" value="HTH_ARSR"/>
    <property type="match status" value="1"/>
</dbReference>
<dbReference type="Proteomes" id="UP000321721">
    <property type="component" value="Unassembled WGS sequence"/>
</dbReference>
<dbReference type="SUPFAM" id="SSF46785">
    <property type="entry name" value="Winged helix' DNA-binding domain"/>
    <property type="match status" value="1"/>
</dbReference>
<dbReference type="InterPro" id="IPR036390">
    <property type="entry name" value="WH_DNA-bd_sf"/>
</dbReference>
<evidence type="ECO:0000256" key="1">
    <source>
        <dbReference type="ARBA" id="ARBA00023015"/>
    </source>
</evidence>
<dbReference type="InterPro" id="IPR001845">
    <property type="entry name" value="HTH_ArsR_DNA-bd_dom"/>
</dbReference>
<dbReference type="Gene3D" id="1.10.10.10">
    <property type="entry name" value="Winged helix-like DNA-binding domain superfamily/Winged helix DNA-binding domain"/>
    <property type="match status" value="1"/>
</dbReference>
<evidence type="ECO:0000256" key="2">
    <source>
        <dbReference type="ARBA" id="ARBA00023125"/>
    </source>
</evidence>
<dbReference type="NCBIfam" id="NF033788">
    <property type="entry name" value="HTH_metalloreg"/>
    <property type="match status" value="1"/>
</dbReference>
<dbReference type="GO" id="GO:0003700">
    <property type="term" value="F:DNA-binding transcription factor activity"/>
    <property type="evidence" value="ECO:0007669"/>
    <property type="project" value="InterPro"/>
</dbReference>
<feature type="domain" description="HTH arsR-type" evidence="4">
    <location>
        <begin position="6"/>
        <end position="98"/>
    </location>
</feature>
<proteinExistence type="predicted"/>
<dbReference type="InterPro" id="IPR051011">
    <property type="entry name" value="Metal_resp_trans_reg"/>
</dbReference>
<dbReference type="PRINTS" id="PR00778">
    <property type="entry name" value="HTHARSR"/>
</dbReference>
<name>A0A5C6RNU4_9FLAO</name>
<dbReference type="Pfam" id="PF01022">
    <property type="entry name" value="HTH_5"/>
    <property type="match status" value="1"/>
</dbReference>
<keyword evidence="1" id="KW-0805">Transcription regulation</keyword>
<keyword evidence="2" id="KW-0238">DNA-binding</keyword>
<protein>
    <submittedName>
        <fullName evidence="5">Winged helix-turn-helix transcriptional regulator</fullName>
    </submittedName>
</protein>